<evidence type="ECO:0000313" key="5">
    <source>
        <dbReference type="EMBL" id="GEP71423.1"/>
    </source>
</evidence>
<keyword evidence="2" id="KW-0547">Nucleotide-binding</keyword>
<dbReference type="RefSeq" id="WP_054746576.1">
    <property type="nucleotide sequence ID" value="NZ_BKAM01000001.1"/>
</dbReference>
<keyword evidence="3" id="KW-0067">ATP-binding</keyword>
<sequence>MEISQQIDALLSDAVSRQASDIYFLPMNGEYQVKIRSQQEVTLWDQVRYLKARRMMNYCKYLADMALSEQRRPQLGAMEWHSGDAKYALRLSSVGNFNDDESMVIRIIYSLADVKGTFVNDHQIRTIAELSQRRGLVVFSGPTGSGKTTTIYNLVKDLVSDEFVMTIEDPIEIKESRFLQLQVNHDAGMDYADLIKVGLRHRPDIFIIGEIRDQETAAAAVKAALSGHLVYTTVHAQDPVGVIQRLSQLGIDDEFISQALTAVAYQRLLPTIGGDQRALLVAHDFDKLTSMTNYDWSDWQNELKQAEKSGLVSEQTVQKYWQG</sequence>
<proteinExistence type="inferred from homology"/>
<accession>A0A512PJR4</accession>
<dbReference type="PANTHER" id="PTHR30258">
    <property type="entry name" value="TYPE II SECRETION SYSTEM PROTEIN GSPE-RELATED"/>
    <property type="match status" value="1"/>
</dbReference>
<dbReference type="EMBL" id="BKAM01000001">
    <property type="protein sequence ID" value="GEP71423.1"/>
    <property type="molecule type" value="Genomic_DNA"/>
</dbReference>
<name>A0A512PJR4_9LACO</name>
<dbReference type="InterPro" id="IPR001482">
    <property type="entry name" value="T2SS/T4SS_dom"/>
</dbReference>
<dbReference type="InterPro" id="IPR027417">
    <property type="entry name" value="P-loop_NTPase"/>
</dbReference>
<comment type="caution">
    <text evidence="5">The sequence shown here is derived from an EMBL/GenBank/DDBJ whole genome shotgun (WGS) entry which is preliminary data.</text>
</comment>
<dbReference type="GO" id="GO:0005886">
    <property type="term" value="C:plasma membrane"/>
    <property type="evidence" value="ECO:0007669"/>
    <property type="project" value="TreeGrafter"/>
</dbReference>
<protein>
    <submittedName>
        <fullName evidence="5">Competence protein</fullName>
    </submittedName>
</protein>
<evidence type="ECO:0000313" key="6">
    <source>
        <dbReference type="Proteomes" id="UP000321569"/>
    </source>
</evidence>
<dbReference type="AlphaFoldDB" id="A0A512PJR4"/>
<evidence type="ECO:0000256" key="3">
    <source>
        <dbReference type="ARBA" id="ARBA00022840"/>
    </source>
</evidence>
<dbReference type="SUPFAM" id="SSF52540">
    <property type="entry name" value="P-loop containing nucleoside triphosphate hydrolases"/>
    <property type="match status" value="1"/>
</dbReference>
<gene>
    <name evidence="5" type="primary">cglA</name>
    <name evidence="5" type="ORF">LRA02_02910</name>
</gene>
<evidence type="ECO:0000259" key="4">
    <source>
        <dbReference type="Pfam" id="PF00437"/>
    </source>
</evidence>
<dbReference type="Gene3D" id="3.30.450.90">
    <property type="match status" value="1"/>
</dbReference>
<dbReference type="Proteomes" id="UP000321569">
    <property type="component" value="Unassembled WGS sequence"/>
</dbReference>
<feature type="domain" description="Bacterial type II secretion system protein E" evidence="4">
    <location>
        <begin position="3"/>
        <end position="278"/>
    </location>
</feature>
<dbReference type="InterPro" id="IPR047667">
    <property type="entry name" value="ATPase_ComGA"/>
</dbReference>
<dbReference type="GO" id="GO:0016887">
    <property type="term" value="F:ATP hydrolysis activity"/>
    <property type="evidence" value="ECO:0007669"/>
    <property type="project" value="TreeGrafter"/>
</dbReference>
<dbReference type="Gene3D" id="3.40.50.300">
    <property type="entry name" value="P-loop containing nucleotide triphosphate hydrolases"/>
    <property type="match status" value="1"/>
</dbReference>
<reference evidence="5 6" key="1">
    <citation type="submission" date="2019-07" db="EMBL/GenBank/DDBJ databases">
        <title>Whole genome shotgun sequence of Lactobacillus rapi NBRC 109618.</title>
        <authorList>
            <person name="Hosoyama A."/>
            <person name="Uohara A."/>
            <person name="Ohji S."/>
            <person name="Ichikawa N."/>
        </authorList>
    </citation>
    <scope>NUCLEOTIDE SEQUENCE [LARGE SCALE GENOMIC DNA]</scope>
    <source>
        <strain evidence="5 6">NBRC 109618</strain>
    </source>
</reference>
<dbReference type="NCBIfam" id="NF041000">
    <property type="entry name" value="ATPase_ComGA"/>
    <property type="match status" value="1"/>
</dbReference>
<evidence type="ECO:0000256" key="1">
    <source>
        <dbReference type="ARBA" id="ARBA00006611"/>
    </source>
</evidence>
<dbReference type="CDD" id="cd01129">
    <property type="entry name" value="PulE-GspE-like"/>
    <property type="match status" value="1"/>
</dbReference>
<dbReference type="GO" id="GO:0005524">
    <property type="term" value="F:ATP binding"/>
    <property type="evidence" value="ECO:0007669"/>
    <property type="project" value="UniProtKB-KW"/>
</dbReference>
<comment type="similarity">
    <text evidence="1">Belongs to the GSP E family.</text>
</comment>
<dbReference type="OrthoDB" id="9808272at2"/>
<dbReference type="Pfam" id="PF00437">
    <property type="entry name" value="T2SSE"/>
    <property type="match status" value="1"/>
</dbReference>
<evidence type="ECO:0000256" key="2">
    <source>
        <dbReference type="ARBA" id="ARBA00022741"/>
    </source>
</evidence>
<dbReference type="PANTHER" id="PTHR30258:SF2">
    <property type="entry name" value="COMG OPERON PROTEIN 1"/>
    <property type="match status" value="1"/>
</dbReference>
<dbReference type="STRING" id="1423795.FD12_GL000493"/>
<organism evidence="5 6">
    <name type="scientific">Lentilactobacillus rapi</name>
    <dbReference type="NCBI Taxonomy" id="481723"/>
    <lineage>
        <taxon>Bacteria</taxon>
        <taxon>Bacillati</taxon>
        <taxon>Bacillota</taxon>
        <taxon>Bacilli</taxon>
        <taxon>Lactobacillales</taxon>
        <taxon>Lactobacillaceae</taxon>
        <taxon>Lentilactobacillus</taxon>
    </lineage>
</organism>